<reference evidence="1 2" key="1">
    <citation type="submission" date="2019-07" db="EMBL/GenBank/DDBJ databases">
        <title>Whole genome shotgun sequence of Nocardia ninae NBRC 108245.</title>
        <authorList>
            <person name="Hosoyama A."/>
            <person name="Uohara A."/>
            <person name="Ohji S."/>
            <person name="Ichikawa N."/>
        </authorList>
    </citation>
    <scope>NUCLEOTIDE SEQUENCE [LARGE SCALE GENOMIC DNA]</scope>
    <source>
        <strain evidence="1 2">NBRC 108245</strain>
    </source>
</reference>
<proteinExistence type="predicted"/>
<name>A0A511MJ99_9NOCA</name>
<comment type="caution">
    <text evidence="1">The sequence shown here is derived from an EMBL/GenBank/DDBJ whole genome shotgun (WGS) entry which is preliminary data.</text>
</comment>
<keyword evidence="2" id="KW-1185">Reference proteome</keyword>
<protein>
    <submittedName>
        <fullName evidence="1">Uncharacterized protein</fullName>
    </submittedName>
</protein>
<dbReference type="AlphaFoldDB" id="A0A511MJ99"/>
<dbReference type="Proteomes" id="UP000321424">
    <property type="component" value="Unassembled WGS sequence"/>
</dbReference>
<evidence type="ECO:0000313" key="1">
    <source>
        <dbReference type="EMBL" id="GEM40177.1"/>
    </source>
</evidence>
<evidence type="ECO:0000313" key="2">
    <source>
        <dbReference type="Proteomes" id="UP000321424"/>
    </source>
</evidence>
<sequence>MFQPPLIPRLTTASGAVFDRRCTGLRAGGRRVRGVAVVRGVAERERAAVVRPRADPARARVFVVVLRDLPAMDLG</sequence>
<dbReference type="EMBL" id="BJXA01000033">
    <property type="protein sequence ID" value="GEM40177.1"/>
    <property type="molecule type" value="Genomic_DNA"/>
</dbReference>
<organism evidence="1 2">
    <name type="scientific">Nocardia ninae NBRC 108245</name>
    <dbReference type="NCBI Taxonomy" id="1210091"/>
    <lineage>
        <taxon>Bacteria</taxon>
        <taxon>Bacillati</taxon>
        <taxon>Actinomycetota</taxon>
        <taxon>Actinomycetes</taxon>
        <taxon>Mycobacteriales</taxon>
        <taxon>Nocardiaceae</taxon>
        <taxon>Nocardia</taxon>
    </lineage>
</organism>
<accession>A0A511MJ99</accession>
<gene>
    <name evidence="1" type="ORF">NN4_46960</name>
</gene>